<keyword evidence="4" id="KW-1185">Reference proteome</keyword>
<organism evidence="3 4">
    <name type="scientific">Cytospora chrysosperma</name>
    <name type="common">Cytospora canker fungus</name>
    <name type="synonym">Sphaeria chrysosperma</name>
    <dbReference type="NCBI Taxonomy" id="252740"/>
    <lineage>
        <taxon>Eukaryota</taxon>
        <taxon>Fungi</taxon>
        <taxon>Dikarya</taxon>
        <taxon>Ascomycota</taxon>
        <taxon>Pezizomycotina</taxon>
        <taxon>Sordariomycetes</taxon>
        <taxon>Sordariomycetidae</taxon>
        <taxon>Diaporthales</taxon>
        <taxon>Cytosporaceae</taxon>
        <taxon>Cytospora</taxon>
    </lineage>
</organism>
<keyword evidence="2" id="KW-0472">Membrane</keyword>
<sequence length="415" mass="47269">MSQYHHPSPEQADPGPIPCEDAAANNDHHRTIAGNDSSVARIPIEMYRRRSTHPNQQGHQHVDADGIRNTFQDTDRDPQYTRRTHLVELCFHSDFDPQPDTPSSLHFSNDNVVTHWRAPHLPEIPLLRPPNYLVEYDTLRLYPDDRQLYARAAALVAANVSLVTRREWLYLSLLFVLFIALLLNPVPYGHRPDRHNDAGIQFSPNFSSISLPYDVYDMVMLRCAIPVGLLGIRLQDPDNDIAAGSKHRAFPGPPGMDPTAFSSLSEAAQYYAILKASSRRKHIGDLYYLFYEANDLTQDILYYIERHSLQNKGEDQPQLLSYSSFRQLGDALRDHLNEARDLWWRVEWDAKPPTALVLAPARIIHAALMIIPTASGQSSARNGRRIRPLSQRVREEQECRRLLASYNCSTCFASS</sequence>
<keyword evidence="2" id="KW-0812">Transmembrane</keyword>
<dbReference type="OrthoDB" id="10459464at2759"/>
<gene>
    <name evidence="3" type="ORF">VSDG_10185</name>
</gene>
<name>A0A423V873_CYTCH</name>
<protein>
    <submittedName>
        <fullName evidence="3">Uncharacterized protein</fullName>
    </submittedName>
</protein>
<evidence type="ECO:0000256" key="1">
    <source>
        <dbReference type="SAM" id="MobiDB-lite"/>
    </source>
</evidence>
<proteinExistence type="predicted"/>
<comment type="caution">
    <text evidence="3">The sequence shown here is derived from an EMBL/GenBank/DDBJ whole genome shotgun (WGS) entry which is preliminary data.</text>
</comment>
<evidence type="ECO:0000256" key="2">
    <source>
        <dbReference type="SAM" id="Phobius"/>
    </source>
</evidence>
<reference evidence="3 4" key="1">
    <citation type="submission" date="2015-09" db="EMBL/GenBank/DDBJ databases">
        <title>Host preference determinants of Valsa canker pathogens revealed by comparative genomics.</title>
        <authorList>
            <person name="Yin Z."/>
            <person name="Huang L."/>
        </authorList>
    </citation>
    <scope>NUCLEOTIDE SEQUENCE [LARGE SCALE GENOMIC DNA]</scope>
    <source>
        <strain evidence="3 4">YSFL</strain>
    </source>
</reference>
<keyword evidence="2" id="KW-1133">Transmembrane helix</keyword>
<feature type="transmembrane region" description="Helical" evidence="2">
    <location>
        <begin position="168"/>
        <end position="186"/>
    </location>
</feature>
<feature type="region of interest" description="Disordered" evidence="1">
    <location>
        <begin position="1"/>
        <end position="23"/>
    </location>
</feature>
<dbReference type="EMBL" id="LJZO01000096">
    <property type="protein sequence ID" value="ROV87056.1"/>
    <property type="molecule type" value="Genomic_DNA"/>
</dbReference>
<evidence type="ECO:0000313" key="4">
    <source>
        <dbReference type="Proteomes" id="UP000284375"/>
    </source>
</evidence>
<accession>A0A423V873</accession>
<evidence type="ECO:0000313" key="3">
    <source>
        <dbReference type="EMBL" id="ROV87056.1"/>
    </source>
</evidence>
<dbReference type="AlphaFoldDB" id="A0A423V873"/>
<dbReference type="Proteomes" id="UP000284375">
    <property type="component" value="Unassembled WGS sequence"/>
</dbReference>